<dbReference type="KEGG" id="thac:CSC3H3_00745"/>
<evidence type="ECO:0000313" key="1">
    <source>
        <dbReference type="EMBL" id="AUG51406.1"/>
    </source>
</evidence>
<keyword evidence="3" id="KW-1185">Reference proteome</keyword>
<dbReference type="Proteomes" id="UP000233458">
    <property type="component" value="Chromosome"/>
</dbReference>
<dbReference type="EMBL" id="CP024199">
    <property type="protein sequence ID" value="AUG51406.1"/>
    <property type="molecule type" value="Genomic_DNA"/>
</dbReference>
<reference evidence="2 4" key="1">
    <citation type="submission" date="2017-09" db="EMBL/GenBank/DDBJ databases">
        <title>Biodiversity and function of Thalassospira species in the particle-attached aromatic-hydrocarbon-degrading consortia from the surface seawater of the South China Sea.</title>
        <authorList>
            <person name="Dong C."/>
            <person name="Liu R."/>
            <person name="Shao Z."/>
        </authorList>
    </citation>
    <scope>NUCLEOTIDE SEQUENCE [LARGE SCALE GENOMIC DNA]</scope>
    <source>
        <strain evidence="2 4">CSC1P2</strain>
    </source>
</reference>
<organism evidence="2 4">
    <name type="scientific">Thalassospira marina</name>
    <dbReference type="NCBI Taxonomy" id="2048283"/>
    <lineage>
        <taxon>Bacteria</taxon>
        <taxon>Pseudomonadati</taxon>
        <taxon>Pseudomonadota</taxon>
        <taxon>Alphaproteobacteria</taxon>
        <taxon>Rhodospirillales</taxon>
        <taxon>Thalassospiraceae</taxon>
        <taxon>Thalassospira</taxon>
    </lineage>
</organism>
<gene>
    <name evidence="2" type="ORF">COO20_13190</name>
    <name evidence="1" type="ORF">CSC3H3_00745</name>
</gene>
<proteinExistence type="predicted"/>
<protein>
    <submittedName>
        <fullName evidence="2">Uncharacterized protein</fullName>
    </submittedName>
</protein>
<evidence type="ECO:0000313" key="3">
    <source>
        <dbReference type="Proteomes" id="UP000233458"/>
    </source>
</evidence>
<dbReference type="Proteomes" id="UP000233597">
    <property type="component" value="Unassembled WGS sequence"/>
</dbReference>
<dbReference type="AlphaFoldDB" id="A0A2N3KSG2"/>
<dbReference type="EMBL" id="NWTK01000008">
    <property type="protein sequence ID" value="PKR53494.1"/>
    <property type="molecule type" value="Genomic_DNA"/>
</dbReference>
<sequence length="62" mass="6709">MGVLFAFIFALAASFHQARMAPWDGTGKGMMFRGNGQGQAREGPEKQTIALMIGKHGEKMPV</sequence>
<reference evidence="1 3" key="2">
    <citation type="submission" date="2017-10" db="EMBL/GenBank/DDBJ databases">
        <title>Biodiversity and function of Thalassospira species in the particle-attached aromatic-hydrocarbon-degrading consortia from the surface seawater of the China South Sea.</title>
        <authorList>
            <person name="Dong C."/>
            <person name="Liu R."/>
            <person name="Shao Z."/>
        </authorList>
    </citation>
    <scope>NUCLEOTIDE SEQUENCE [LARGE SCALE GENOMIC DNA]</scope>
    <source>
        <strain evidence="1 3">CSC3H3</strain>
    </source>
</reference>
<evidence type="ECO:0000313" key="2">
    <source>
        <dbReference type="EMBL" id="PKR53494.1"/>
    </source>
</evidence>
<name>A0A2N3KSG2_9PROT</name>
<evidence type="ECO:0000313" key="4">
    <source>
        <dbReference type="Proteomes" id="UP000233597"/>
    </source>
</evidence>
<accession>A0A2N3KSG2</accession>